<dbReference type="EMBL" id="KZ992824">
    <property type="protein sequence ID" value="RKP06754.1"/>
    <property type="molecule type" value="Genomic_DNA"/>
</dbReference>
<protein>
    <recommendedName>
        <fullName evidence="5">Transcription initiation factor IIA large subunit</fullName>
    </recommendedName>
</protein>
<feature type="region of interest" description="Disordered" evidence="6">
    <location>
        <begin position="105"/>
        <end position="209"/>
    </location>
</feature>
<dbReference type="InterPro" id="IPR009088">
    <property type="entry name" value="TFIIA_b-brl"/>
</dbReference>
<accession>A0A4P9XLK5</accession>
<evidence type="ECO:0000313" key="7">
    <source>
        <dbReference type="EMBL" id="RKP06754.1"/>
    </source>
</evidence>
<dbReference type="PANTHER" id="PTHR12694:SF8">
    <property type="entry name" value="TRANSCRIPTION INITIATION FACTOR IIA SUBUNIT 1"/>
    <property type="match status" value="1"/>
</dbReference>
<keyword evidence="3" id="KW-0804">Transcription</keyword>
<dbReference type="AlphaFoldDB" id="A0A4P9XLK5"/>
<evidence type="ECO:0000313" key="8">
    <source>
        <dbReference type="Proteomes" id="UP000271241"/>
    </source>
</evidence>
<evidence type="ECO:0000256" key="3">
    <source>
        <dbReference type="ARBA" id="ARBA00023163"/>
    </source>
</evidence>
<dbReference type="Pfam" id="PF03153">
    <property type="entry name" value="TFIIA"/>
    <property type="match status" value="2"/>
</dbReference>
<dbReference type="OrthoDB" id="6275927at2759"/>
<dbReference type="PANTHER" id="PTHR12694">
    <property type="entry name" value="TRANSCRIPTION INITIATION FACTOR IIA SUBUNIT 1"/>
    <property type="match status" value="1"/>
</dbReference>
<dbReference type="GO" id="GO:0005672">
    <property type="term" value="C:transcription factor TFIIA complex"/>
    <property type="evidence" value="ECO:0007669"/>
    <property type="project" value="InterPro"/>
</dbReference>
<dbReference type="Proteomes" id="UP000271241">
    <property type="component" value="Unassembled WGS sequence"/>
</dbReference>
<evidence type="ECO:0000256" key="6">
    <source>
        <dbReference type="SAM" id="MobiDB-lite"/>
    </source>
</evidence>
<dbReference type="SUPFAM" id="SSF47396">
    <property type="entry name" value="Transcription factor IIA (TFIIA), alpha-helical domain"/>
    <property type="match status" value="1"/>
</dbReference>
<evidence type="ECO:0000256" key="4">
    <source>
        <dbReference type="ARBA" id="ARBA00023242"/>
    </source>
</evidence>
<name>A0A4P9XLK5_9FUNG</name>
<dbReference type="CDD" id="cd07976">
    <property type="entry name" value="TFIIA_alpha_beta_like"/>
    <property type="match status" value="1"/>
</dbReference>
<evidence type="ECO:0000256" key="5">
    <source>
        <dbReference type="ARBA" id="ARBA00074154"/>
    </source>
</evidence>
<keyword evidence="8" id="KW-1185">Reference proteome</keyword>
<dbReference type="Gene3D" id="1.10.287.100">
    <property type="match status" value="1"/>
</dbReference>
<feature type="compositionally biased region" description="Acidic residues" evidence="6">
    <location>
        <begin position="182"/>
        <end position="209"/>
    </location>
</feature>
<dbReference type="SUPFAM" id="SSF50784">
    <property type="entry name" value="Transcription factor IIA (TFIIA), beta-barrel domain"/>
    <property type="match status" value="1"/>
</dbReference>
<evidence type="ECO:0000256" key="1">
    <source>
        <dbReference type="ARBA" id="ARBA00004123"/>
    </source>
</evidence>
<dbReference type="SMART" id="SM01371">
    <property type="entry name" value="TFIIA"/>
    <property type="match status" value="1"/>
</dbReference>
<dbReference type="Gene3D" id="2.30.18.10">
    <property type="entry name" value="Transcription factor IIA (TFIIA), beta-barrel domain"/>
    <property type="match status" value="1"/>
</dbReference>
<dbReference type="STRING" id="78915.A0A4P9XLK5"/>
<dbReference type="FunFam" id="1.10.287.100:FF:000001">
    <property type="entry name" value="Transcription initiation factor IIA subunit"/>
    <property type="match status" value="1"/>
</dbReference>
<evidence type="ECO:0000256" key="2">
    <source>
        <dbReference type="ARBA" id="ARBA00010059"/>
    </source>
</evidence>
<gene>
    <name evidence="7" type="ORF">THASP1DRAFT_31436</name>
</gene>
<dbReference type="GO" id="GO:0006367">
    <property type="term" value="P:transcription initiation at RNA polymerase II promoter"/>
    <property type="evidence" value="ECO:0007669"/>
    <property type="project" value="InterPro"/>
</dbReference>
<dbReference type="InterPro" id="IPR004855">
    <property type="entry name" value="TFIIA_asu/bsu"/>
</dbReference>
<sequence length="261" mass="27617">MSSSLGSLYRAIIDDVLRNVREDFEEQGVDESILNELKRSWEIKVAQARVVQPFQLSDGSENIYGRPDTATDPATASGAGAPAALANETGAPFAAASLASLATSAHPSAEHGSTPVVTPGVEKSEASTPASMMAHLNGTSASDAPASSTPPVSTGNGDQNGGRGSRKARRLNDGRTEALGGADDDEDEDAINSDLDDSDEDAESGEGDDDITNIILCQYEKARFVHVARTKNKWKCVLKDGVLTMDGRDYVFHRASGDFEW</sequence>
<proteinExistence type="inferred from homology"/>
<feature type="compositionally biased region" description="Low complexity" evidence="6">
    <location>
        <begin position="65"/>
        <end position="81"/>
    </location>
</feature>
<organism evidence="7 8">
    <name type="scientific">Thamnocephalis sphaerospora</name>
    <dbReference type="NCBI Taxonomy" id="78915"/>
    <lineage>
        <taxon>Eukaryota</taxon>
        <taxon>Fungi</taxon>
        <taxon>Fungi incertae sedis</taxon>
        <taxon>Zoopagomycota</taxon>
        <taxon>Zoopagomycotina</taxon>
        <taxon>Zoopagomycetes</taxon>
        <taxon>Zoopagales</taxon>
        <taxon>Sigmoideomycetaceae</taxon>
        <taxon>Thamnocephalis</taxon>
    </lineage>
</organism>
<comment type="similarity">
    <text evidence="2">Belongs to the TFIIA subunit 1 family.</text>
</comment>
<comment type="subcellular location">
    <subcellularLocation>
        <location evidence="1">Nucleus</location>
    </subcellularLocation>
</comment>
<reference evidence="8" key="1">
    <citation type="journal article" date="2018" name="Nat. Microbiol.">
        <title>Leveraging single-cell genomics to expand the fungal tree of life.</title>
        <authorList>
            <person name="Ahrendt S.R."/>
            <person name="Quandt C.A."/>
            <person name="Ciobanu D."/>
            <person name="Clum A."/>
            <person name="Salamov A."/>
            <person name="Andreopoulos B."/>
            <person name="Cheng J.F."/>
            <person name="Woyke T."/>
            <person name="Pelin A."/>
            <person name="Henrissat B."/>
            <person name="Reynolds N.K."/>
            <person name="Benny G.L."/>
            <person name="Smith M.E."/>
            <person name="James T.Y."/>
            <person name="Grigoriev I.V."/>
        </authorList>
    </citation>
    <scope>NUCLEOTIDE SEQUENCE [LARGE SCALE GENOMIC DNA]</scope>
    <source>
        <strain evidence="8">RSA 1356</strain>
    </source>
</reference>
<feature type="region of interest" description="Disordered" evidence="6">
    <location>
        <begin position="58"/>
        <end position="81"/>
    </location>
</feature>
<feature type="compositionally biased region" description="Low complexity" evidence="6">
    <location>
        <begin position="139"/>
        <end position="154"/>
    </location>
</feature>
<keyword evidence="4" id="KW-0539">Nucleus</keyword>